<dbReference type="Pfam" id="PF13166">
    <property type="entry name" value="AAA_13"/>
    <property type="match status" value="1"/>
</dbReference>
<dbReference type="PANTHER" id="PTHR32182">
    <property type="entry name" value="DNA REPLICATION AND REPAIR PROTEIN RECF"/>
    <property type="match status" value="1"/>
</dbReference>
<gene>
    <name evidence="3" type="ORF">ACCUM_1202</name>
</gene>
<dbReference type="EMBL" id="SWAD01000090">
    <property type="protein sequence ID" value="TMQ75521.1"/>
    <property type="molecule type" value="Genomic_DNA"/>
</dbReference>
<dbReference type="Proteomes" id="UP000306324">
    <property type="component" value="Unassembled WGS sequence"/>
</dbReference>
<dbReference type="GO" id="GO:0006302">
    <property type="term" value="P:double-strand break repair"/>
    <property type="evidence" value="ECO:0007669"/>
    <property type="project" value="TreeGrafter"/>
</dbReference>
<sequence>MLERIEQIQGVGLLHDANGKPYTCQKATLIYADNGRGKSTLATVLRSVSTGDPSLIAQRKTVDGTQPLKVILQFSSGHKVTYSGNTWSETRPELLVFDADFVERNVHSGGAVSTGHRKNLLEFALGEVAVVARSEVDKATLEAKVAAEKVHSLEAQLSGYHSGLPLAQFEKLPKVPDVDAQVNSLQKRLGAAKNVAAIAAKPIPGVVAEPTFELTGLFTALEASLANVHAHAEQVVRQHIQKLGVKTAESWLSQGRQFGDSETCPYCAQSTKDNDLIHAYQTHFNAAYGALKNKVAALHDSVVTGTSTRIIEAFVHGVAIARAQVAAWNEHVQTAPIAFDEAVARSALAELQVLLLDLVRRKQASPAEALSSATDLEKAIELWQQVILCMQNANAQILSAAGLITTYKGKLATDNVQQLQSQVQQLQASKRRYEPVVVELFAKRVLARKEASTAENKKKAARTKLDEVMKATLKQYEKWINALLKKFGASFSIKDMDANFRGAAPRSEYGLLLRGKDVALEGGPPSFATTLSEGDKRTLAFAFFIASTLQDPKLATRIVVVDDPMCSLDLNRRHHTRSVLKKLHSKAEQLIMLAHDPYFIRDLRDELRKENNAAPVALFQLALAAGDYTGFAVLDVDKDCESDYFRHHRLLNEFIAGQNADARTVAKAIRPMLEGYLHRRFPCLVPKSQMFGQVVTLIRQAPPTAPLSHAQDLVDELNDINEYAGQFHHDTNPGGADTVAIVASELKTYVERSLHLVHSGAALT</sequence>
<dbReference type="Gene3D" id="3.40.50.300">
    <property type="entry name" value="P-loop containing nucleotide triphosphate hydrolases"/>
    <property type="match status" value="1"/>
</dbReference>
<comment type="caution">
    <text evidence="3">The sequence shown here is derived from an EMBL/GenBank/DDBJ whole genome shotgun (WGS) entry which is preliminary data.</text>
</comment>
<dbReference type="GO" id="GO:0000731">
    <property type="term" value="P:DNA synthesis involved in DNA repair"/>
    <property type="evidence" value="ECO:0007669"/>
    <property type="project" value="TreeGrafter"/>
</dbReference>
<accession>A0A5S4EJM9</accession>
<evidence type="ECO:0000313" key="4">
    <source>
        <dbReference type="Proteomes" id="UP000306324"/>
    </source>
</evidence>
<dbReference type="SUPFAM" id="SSF52540">
    <property type="entry name" value="P-loop containing nucleoside triphosphate hydrolases"/>
    <property type="match status" value="1"/>
</dbReference>
<protein>
    <recommendedName>
        <fullName evidence="2">Protein CR006 P-loop domain-containing protein</fullName>
    </recommendedName>
</protein>
<keyword evidence="1" id="KW-0175">Coiled coil</keyword>
<dbReference type="InterPro" id="IPR026866">
    <property type="entry name" value="CR006_AAA"/>
</dbReference>
<evidence type="ECO:0000259" key="2">
    <source>
        <dbReference type="Pfam" id="PF13166"/>
    </source>
</evidence>
<dbReference type="PANTHER" id="PTHR32182:SF0">
    <property type="entry name" value="DNA REPLICATION AND REPAIR PROTEIN RECF"/>
    <property type="match status" value="1"/>
</dbReference>
<feature type="domain" description="Protein CR006 P-loop" evidence="2">
    <location>
        <begin position="234"/>
        <end position="676"/>
    </location>
</feature>
<evidence type="ECO:0000256" key="1">
    <source>
        <dbReference type="SAM" id="Coils"/>
    </source>
</evidence>
<feature type="coiled-coil region" evidence="1">
    <location>
        <begin position="409"/>
        <end position="471"/>
    </location>
</feature>
<evidence type="ECO:0000313" key="3">
    <source>
        <dbReference type="EMBL" id="TMQ75521.1"/>
    </source>
</evidence>
<keyword evidence="4" id="KW-1185">Reference proteome</keyword>
<proteinExistence type="predicted"/>
<organism evidence="3 4">
    <name type="scientific">Candidatus Accumulibacter phosphatis</name>
    <dbReference type="NCBI Taxonomy" id="327160"/>
    <lineage>
        <taxon>Bacteria</taxon>
        <taxon>Pseudomonadati</taxon>
        <taxon>Pseudomonadota</taxon>
        <taxon>Betaproteobacteria</taxon>
        <taxon>Candidatus Accumulibacter</taxon>
    </lineage>
</organism>
<dbReference type="AlphaFoldDB" id="A0A5S4EJM9"/>
<dbReference type="InterPro" id="IPR027417">
    <property type="entry name" value="P-loop_NTPase"/>
</dbReference>
<reference evidence="3 4" key="1">
    <citation type="submission" date="2019-04" db="EMBL/GenBank/DDBJ databases">
        <title>A novel phosphate-accumulating bacterium identified in bioreactor for phosphate removal from wastewater.</title>
        <authorList>
            <person name="Kotlyarov R.Y."/>
            <person name="Beletsky A.V."/>
            <person name="Kallistova A.Y."/>
            <person name="Dorofeev A.G."/>
            <person name="Nikolaev Y.Y."/>
            <person name="Pimenov N.V."/>
            <person name="Ravin N.V."/>
            <person name="Mardanov A.V."/>
        </authorList>
    </citation>
    <scope>NUCLEOTIDE SEQUENCE [LARGE SCALE GENOMIC DNA]</scope>
    <source>
        <strain evidence="3 4">Bin19</strain>
    </source>
</reference>
<name>A0A5S4EJM9_9PROT</name>